<evidence type="ECO:0000313" key="3">
    <source>
        <dbReference type="Proteomes" id="UP001152523"/>
    </source>
</evidence>
<gene>
    <name evidence="2" type="ORF">CEPIT_LOCUS6942</name>
</gene>
<organism evidence="2 3">
    <name type="scientific">Cuscuta epithymum</name>
    <dbReference type="NCBI Taxonomy" id="186058"/>
    <lineage>
        <taxon>Eukaryota</taxon>
        <taxon>Viridiplantae</taxon>
        <taxon>Streptophyta</taxon>
        <taxon>Embryophyta</taxon>
        <taxon>Tracheophyta</taxon>
        <taxon>Spermatophyta</taxon>
        <taxon>Magnoliopsida</taxon>
        <taxon>eudicotyledons</taxon>
        <taxon>Gunneridae</taxon>
        <taxon>Pentapetalae</taxon>
        <taxon>asterids</taxon>
        <taxon>lamiids</taxon>
        <taxon>Solanales</taxon>
        <taxon>Convolvulaceae</taxon>
        <taxon>Cuscuteae</taxon>
        <taxon>Cuscuta</taxon>
        <taxon>Cuscuta subgen. Cuscuta</taxon>
    </lineage>
</organism>
<protein>
    <submittedName>
        <fullName evidence="2">Uncharacterized protein</fullName>
    </submittedName>
</protein>
<evidence type="ECO:0000256" key="1">
    <source>
        <dbReference type="SAM" id="MobiDB-lite"/>
    </source>
</evidence>
<dbReference type="Proteomes" id="UP001152523">
    <property type="component" value="Unassembled WGS sequence"/>
</dbReference>
<evidence type="ECO:0000313" key="2">
    <source>
        <dbReference type="EMBL" id="CAH9079491.1"/>
    </source>
</evidence>
<dbReference type="AlphaFoldDB" id="A0AAV0CN41"/>
<feature type="region of interest" description="Disordered" evidence="1">
    <location>
        <begin position="1"/>
        <end position="25"/>
    </location>
</feature>
<comment type="caution">
    <text evidence="2">The sequence shown here is derived from an EMBL/GenBank/DDBJ whole genome shotgun (WGS) entry which is preliminary data.</text>
</comment>
<sequence length="103" mass="11407">MECSHPQAFAPPATNSPALAHNTHQRPLVTFPADASHFNFSHPIASLHHLEHPLSASCCYLTARILSLPPPINKGLSIKHKLYRSQTLLLCLPQHPKQLPQLL</sequence>
<reference evidence="2" key="1">
    <citation type="submission" date="2022-07" db="EMBL/GenBank/DDBJ databases">
        <authorList>
            <person name="Macas J."/>
            <person name="Novak P."/>
            <person name="Neumann P."/>
        </authorList>
    </citation>
    <scope>NUCLEOTIDE SEQUENCE</scope>
</reference>
<name>A0AAV0CN41_9ASTE</name>
<accession>A0AAV0CN41</accession>
<dbReference type="EMBL" id="CAMAPF010000033">
    <property type="protein sequence ID" value="CAH9079491.1"/>
    <property type="molecule type" value="Genomic_DNA"/>
</dbReference>
<proteinExistence type="predicted"/>
<keyword evidence="3" id="KW-1185">Reference proteome</keyword>